<evidence type="ECO:0000313" key="2">
    <source>
        <dbReference type="Proteomes" id="UP001164403"/>
    </source>
</evidence>
<gene>
    <name evidence="1" type="ORF">EEPDABAO_00067</name>
</gene>
<name>A0A9X9JTS1_9CAUD</name>
<protein>
    <submittedName>
        <fullName evidence="1">Uncharacterized protein</fullName>
    </submittedName>
</protein>
<proteinExistence type="predicted"/>
<keyword evidence="2" id="KW-1185">Reference proteome</keyword>
<dbReference type="Proteomes" id="UP001164403">
    <property type="component" value="Segment"/>
</dbReference>
<reference evidence="1" key="1">
    <citation type="submission" date="2022-10" db="EMBL/GenBank/DDBJ databases">
        <authorList>
            <person name="Hossain D.M.M."/>
            <person name="Khan F."/>
            <person name="Bhuiyan M.S.S."/>
            <person name="Tabassum S.N."/>
            <person name="Rahman A."/>
            <person name="Sadique A."/>
            <person name="Hossain M.S.A."/>
        </authorList>
    </citation>
    <scope>NUCLEOTIDE SEQUENCE</scope>
</reference>
<accession>A0A9X9JTS1</accession>
<organism evidence="1 2">
    <name type="scientific">Klebsiella phage mfs</name>
    <dbReference type="NCBI Taxonomy" id="2985561"/>
    <lineage>
        <taxon>Viruses</taxon>
        <taxon>Duplodnaviria</taxon>
        <taxon>Heunggongvirae</taxon>
        <taxon>Uroviricota</taxon>
        <taxon>Caudoviricetes</taxon>
        <taxon>Drexlerviridae</taxon>
        <taxon>Webervirus</taxon>
        <taxon>Webervirus mfs</taxon>
    </lineage>
</organism>
<evidence type="ECO:0000313" key="1">
    <source>
        <dbReference type="EMBL" id="UYE93658.1"/>
    </source>
</evidence>
<dbReference type="EMBL" id="OP611406">
    <property type="protein sequence ID" value="UYE93658.1"/>
    <property type="molecule type" value="Genomic_DNA"/>
</dbReference>
<sequence length="40" mass="4425">MANYTIREFTGAIDAWCKAAGDALEDVVRYDVRGYPTATL</sequence>